<reference evidence="4" key="1">
    <citation type="journal article" date="2019" name="Int. J. Syst. Evol. Microbiol.">
        <title>The Global Catalogue of Microorganisms (GCM) 10K type strain sequencing project: providing services to taxonomists for standard genome sequencing and annotation.</title>
        <authorList>
            <consortium name="The Broad Institute Genomics Platform"/>
            <consortium name="The Broad Institute Genome Sequencing Center for Infectious Disease"/>
            <person name="Wu L."/>
            <person name="Ma J."/>
        </authorList>
    </citation>
    <scope>NUCLEOTIDE SEQUENCE [LARGE SCALE GENOMIC DNA]</scope>
    <source>
        <strain evidence="4">NBRC 112299</strain>
    </source>
</reference>
<feature type="domain" description="Serine-tRNA synthetase type1 N-terminal" evidence="2">
    <location>
        <begin position="1"/>
        <end position="57"/>
    </location>
</feature>
<evidence type="ECO:0000256" key="1">
    <source>
        <dbReference type="SAM" id="MobiDB-lite"/>
    </source>
</evidence>
<dbReference type="EMBL" id="BSUN01000001">
    <property type="protein sequence ID" value="GMA35494.1"/>
    <property type="molecule type" value="Genomic_DNA"/>
</dbReference>
<organism evidence="3 4">
    <name type="scientific">Demequina litorisediminis</name>
    <dbReference type="NCBI Taxonomy" id="1849022"/>
    <lineage>
        <taxon>Bacteria</taxon>
        <taxon>Bacillati</taxon>
        <taxon>Actinomycetota</taxon>
        <taxon>Actinomycetes</taxon>
        <taxon>Micrococcales</taxon>
        <taxon>Demequinaceae</taxon>
        <taxon>Demequina</taxon>
    </lineage>
</organism>
<name>A0ABQ6ICR1_9MICO</name>
<evidence type="ECO:0000259" key="2">
    <source>
        <dbReference type="Pfam" id="PF02403"/>
    </source>
</evidence>
<proteinExistence type="predicted"/>
<dbReference type="InterPro" id="IPR015866">
    <property type="entry name" value="Ser-tRNA-synth_1_N"/>
</dbReference>
<evidence type="ECO:0000313" key="4">
    <source>
        <dbReference type="Proteomes" id="UP001157125"/>
    </source>
</evidence>
<comment type="caution">
    <text evidence="3">The sequence shown here is derived from an EMBL/GenBank/DDBJ whole genome shotgun (WGS) entry which is preliminary data.</text>
</comment>
<accession>A0ABQ6ICR1</accession>
<dbReference type="InterPro" id="IPR010978">
    <property type="entry name" value="tRNA-bd_arm"/>
</dbReference>
<keyword evidence="4" id="KW-1185">Reference proteome</keyword>
<dbReference type="Pfam" id="PF02403">
    <property type="entry name" value="Seryl_tRNA_N"/>
    <property type="match status" value="1"/>
</dbReference>
<evidence type="ECO:0000313" key="3">
    <source>
        <dbReference type="EMBL" id="GMA35494.1"/>
    </source>
</evidence>
<dbReference type="InterPro" id="IPR042103">
    <property type="entry name" value="SerRS_1_N_sf"/>
</dbReference>
<dbReference type="Proteomes" id="UP001157125">
    <property type="component" value="Unassembled WGS sequence"/>
</dbReference>
<sequence length="64" mass="6753">MIDLKLLRTDPDVVKASQRSRGDDPAIVDEVLEADAQHRAALADFEAKRAEQKGLGKPGGPGAG</sequence>
<dbReference type="SUPFAM" id="SSF46589">
    <property type="entry name" value="tRNA-binding arm"/>
    <property type="match status" value="1"/>
</dbReference>
<feature type="region of interest" description="Disordered" evidence="1">
    <location>
        <begin position="1"/>
        <end position="24"/>
    </location>
</feature>
<dbReference type="Gene3D" id="1.10.287.40">
    <property type="entry name" value="Serine-tRNA synthetase, tRNA binding domain"/>
    <property type="match status" value="1"/>
</dbReference>
<feature type="compositionally biased region" description="Basic and acidic residues" evidence="1">
    <location>
        <begin position="1"/>
        <end position="13"/>
    </location>
</feature>
<gene>
    <name evidence="3" type="ORF">GCM10025876_16980</name>
</gene>
<protein>
    <recommendedName>
        <fullName evidence="2">Serine-tRNA synthetase type1 N-terminal domain-containing protein</fullName>
    </recommendedName>
</protein>